<name>U3BI11_VIBPR</name>
<organism evidence="15 16">
    <name type="scientific">Vibrio proteolyticus NBRC 13287</name>
    <dbReference type="NCBI Taxonomy" id="1219065"/>
    <lineage>
        <taxon>Bacteria</taxon>
        <taxon>Pseudomonadati</taxon>
        <taxon>Pseudomonadota</taxon>
        <taxon>Gammaproteobacteria</taxon>
        <taxon>Vibrionales</taxon>
        <taxon>Vibrionaceae</taxon>
        <taxon>Vibrio</taxon>
    </lineage>
</organism>
<evidence type="ECO:0000256" key="11">
    <source>
        <dbReference type="ARBA" id="ARBA00069174"/>
    </source>
</evidence>
<evidence type="ECO:0000256" key="10">
    <source>
        <dbReference type="ARBA" id="ARBA00054027"/>
    </source>
</evidence>
<dbReference type="InterPro" id="IPR001544">
    <property type="entry name" value="Aminotrans_IV"/>
</dbReference>
<proteinExistence type="inferred from homology"/>
<dbReference type="InterPro" id="IPR043131">
    <property type="entry name" value="BCAT-like_N"/>
</dbReference>
<dbReference type="GO" id="GO:0046656">
    <property type="term" value="P:folic acid biosynthetic process"/>
    <property type="evidence" value="ECO:0007669"/>
    <property type="project" value="UniProtKB-KW"/>
</dbReference>
<comment type="cofactor">
    <cofactor evidence="1 14">
        <name>pyridoxal 5'-phosphate</name>
        <dbReference type="ChEBI" id="CHEBI:597326"/>
    </cofactor>
</comment>
<evidence type="ECO:0000256" key="3">
    <source>
        <dbReference type="ARBA" id="ARBA00011738"/>
    </source>
</evidence>
<dbReference type="InterPro" id="IPR043132">
    <property type="entry name" value="BCAT-like_C"/>
</dbReference>
<comment type="catalytic activity">
    <reaction evidence="9">
        <text>4-amino-4-deoxychorismate = 4-aminobenzoate + pyruvate + H(+)</text>
        <dbReference type="Rhea" id="RHEA:16201"/>
        <dbReference type="ChEBI" id="CHEBI:15361"/>
        <dbReference type="ChEBI" id="CHEBI:15378"/>
        <dbReference type="ChEBI" id="CHEBI:17836"/>
        <dbReference type="ChEBI" id="CHEBI:58406"/>
        <dbReference type="EC" id="4.1.3.38"/>
    </reaction>
</comment>
<comment type="pathway">
    <text evidence="7">Cofactor biosynthesis; tetrahydrofolate biosynthesis; 4-aminobenzoate from chorismate: step 2/2.</text>
</comment>
<dbReference type="STRING" id="1219065.VPR01S_03_02080"/>
<comment type="function">
    <text evidence="10">Involved in the biosynthesis of p-aminobenzoate (PABA), a precursor of tetrahydrofolate. Converts 4-amino-4-deoxychorismate into 4-aminobenzoate (PABA) and pyruvate.</text>
</comment>
<dbReference type="EMBL" id="BATJ01000003">
    <property type="protein sequence ID" value="GAD66298.1"/>
    <property type="molecule type" value="Genomic_DNA"/>
</dbReference>
<evidence type="ECO:0000256" key="4">
    <source>
        <dbReference type="ARBA" id="ARBA00022898"/>
    </source>
</evidence>
<dbReference type="FunFam" id="3.20.10.10:FF:000002">
    <property type="entry name" value="D-alanine aminotransferase"/>
    <property type="match status" value="1"/>
</dbReference>
<reference evidence="15 16" key="1">
    <citation type="submission" date="2013-09" db="EMBL/GenBank/DDBJ databases">
        <title>Whole genome shotgun sequence of Vibrio proteolyticus NBRC 13287.</title>
        <authorList>
            <person name="Isaki S."/>
            <person name="Hosoyama A."/>
            <person name="Numata M."/>
            <person name="Hashimoto M."/>
            <person name="Hosoyama Y."/>
            <person name="Tsuchikane K."/>
            <person name="Noguchi M."/>
            <person name="Hirakata S."/>
            <person name="Ichikawa N."/>
            <person name="Ohji S."/>
            <person name="Yamazoe A."/>
            <person name="Fujita N."/>
        </authorList>
    </citation>
    <scope>NUCLEOTIDE SEQUENCE [LARGE SCALE GENOMIC DNA]</scope>
    <source>
        <strain evidence="15 16">NBRC 13287</strain>
    </source>
</reference>
<dbReference type="PANTHER" id="PTHR42743">
    <property type="entry name" value="AMINO-ACID AMINOTRANSFERASE"/>
    <property type="match status" value="1"/>
</dbReference>
<sequence length="268" mass="29812">MFWVNGRPSNVITITDRSFQYGDGCFTTMLTVGGEIQHWSLHIERMEACLNLLDIPLPDWEQVHLWLQEAALNDERAGLKLHVTRGSGGRGYSPAGMTSPNVTISHFSYPLHYAAFTDTGVQLGVCDRRLGVNPMLAGHKHNNRLEQILLKAEMDQAGYQDGVALDINGHVVETTMANLFWVKGNTLYTPSLDFAGVSGVVRRLVIEKTPSLQLNVVMGEFDLEHLEQAQEVFMTNSILGVAPVTQIGHHYYSIGAITRRFQESLNSC</sequence>
<dbReference type="GO" id="GO:0008696">
    <property type="term" value="F:4-amino-4-deoxychorismate lyase activity"/>
    <property type="evidence" value="ECO:0007669"/>
    <property type="project" value="UniProtKB-UniRule"/>
</dbReference>
<evidence type="ECO:0000313" key="16">
    <source>
        <dbReference type="Proteomes" id="UP000016570"/>
    </source>
</evidence>
<dbReference type="GO" id="GO:0008153">
    <property type="term" value="P:4-aminobenzoate biosynthetic process"/>
    <property type="evidence" value="ECO:0007669"/>
    <property type="project" value="UniProtKB-UniRule"/>
</dbReference>
<evidence type="ECO:0000256" key="5">
    <source>
        <dbReference type="ARBA" id="ARBA00022909"/>
    </source>
</evidence>
<evidence type="ECO:0000313" key="15">
    <source>
        <dbReference type="EMBL" id="GAD66298.1"/>
    </source>
</evidence>
<evidence type="ECO:0000256" key="9">
    <source>
        <dbReference type="ARBA" id="ARBA00049529"/>
    </source>
</evidence>
<dbReference type="PANTHER" id="PTHR42743:SF2">
    <property type="entry name" value="AMINODEOXYCHORISMATE LYASE"/>
    <property type="match status" value="1"/>
</dbReference>
<dbReference type="PROSITE" id="PS00770">
    <property type="entry name" value="AA_TRANSFER_CLASS_4"/>
    <property type="match status" value="1"/>
</dbReference>
<protein>
    <recommendedName>
        <fullName evidence="11 12">Aminodeoxychorismate lyase</fullName>
        <ecNumber evidence="8 12">4.1.3.38</ecNumber>
    </recommendedName>
</protein>
<evidence type="ECO:0000256" key="13">
    <source>
        <dbReference type="RuleBase" id="RU004106"/>
    </source>
</evidence>
<dbReference type="InterPro" id="IPR017824">
    <property type="entry name" value="Aminodeoxychorismate_lyase_IV"/>
</dbReference>
<comment type="caution">
    <text evidence="15">The sequence shown here is derived from an EMBL/GenBank/DDBJ whole genome shotgun (WGS) entry which is preliminary data.</text>
</comment>
<dbReference type="EC" id="4.1.3.38" evidence="8 12"/>
<evidence type="ECO:0000256" key="1">
    <source>
        <dbReference type="ARBA" id="ARBA00001933"/>
    </source>
</evidence>
<dbReference type="CDD" id="cd01559">
    <property type="entry name" value="ADCL_like"/>
    <property type="match status" value="1"/>
</dbReference>
<dbReference type="SUPFAM" id="SSF56752">
    <property type="entry name" value="D-aminoacid aminotransferase-like PLP-dependent enzymes"/>
    <property type="match status" value="1"/>
</dbReference>
<dbReference type="GO" id="GO:0005829">
    <property type="term" value="C:cytosol"/>
    <property type="evidence" value="ECO:0007669"/>
    <property type="project" value="TreeGrafter"/>
</dbReference>
<keyword evidence="6 15" id="KW-0456">Lyase</keyword>
<dbReference type="Proteomes" id="UP000016570">
    <property type="component" value="Unassembled WGS sequence"/>
</dbReference>
<dbReference type="Pfam" id="PF01063">
    <property type="entry name" value="Aminotran_4"/>
    <property type="match status" value="1"/>
</dbReference>
<evidence type="ECO:0000256" key="7">
    <source>
        <dbReference type="ARBA" id="ARBA00035633"/>
    </source>
</evidence>
<keyword evidence="5" id="KW-0289">Folate biosynthesis</keyword>
<keyword evidence="16" id="KW-1185">Reference proteome</keyword>
<dbReference type="eggNOG" id="COG0115">
    <property type="taxonomic scope" value="Bacteria"/>
</dbReference>
<keyword evidence="4 14" id="KW-0663">Pyridoxal phosphate</keyword>
<dbReference type="NCBIfam" id="NF004761">
    <property type="entry name" value="PRK06092.1"/>
    <property type="match status" value="1"/>
</dbReference>
<dbReference type="AlphaFoldDB" id="U3BI11"/>
<evidence type="ECO:0000256" key="12">
    <source>
        <dbReference type="NCBIfam" id="TIGR03461"/>
    </source>
</evidence>
<dbReference type="Gene3D" id="3.20.10.10">
    <property type="entry name" value="D-amino Acid Aminotransferase, subunit A, domain 2"/>
    <property type="match status" value="1"/>
</dbReference>
<evidence type="ECO:0000256" key="8">
    <source>
        <dbReference type="ARBA" id="ARBA00035676"/>
    </source>
</evidence>
<accession>U3BI11</accession>
<dbReference type="InterPro" id="IPR036038">
    <property type="entry name" value="Aminotransferase-like"/>
</dbReference>
<dbReference type="Gene3D" id="3.30.470.10">
    <property type="match status" value="1"/>
</dbReference>
<comment type="subunit">
    <text evidence="3">Homodimer.</text>
</comment>
<dbReference type="NCBIfam" id="TIGR03461">
    <property type="entry name" value="pabC_Proteo"/>
    <property type="match status" value="1"/>
</dbReference>
<evidence type="ECO:0000256" key="2">
    <source>
        <dbReference type="ARBA" id="ARBA00009320"/>
    </source>
</evidence>
<gene>
    <name evidence="15" type="primary">pabC</name>
    <name evidence="15" type="ORF">VPR01S_03_02080</name>
</gene>
<comment type="similarity">
    <text evidence="2 13">Belongs to the class-IV pyridoxal-phosphate-dependent aminotransferase family.</text>
</comment>
<dbReference type="RefSeq" id="WP_021704288.1">
    <property type="nucleotide sequence ID" value="NZ_BATJ01000003.1"/>
</dbReference>
<dbReference type="GO" id="GO:0030170">
    <property type="term" value="F:pyridoxal phosphate binding"/>
    <property type="evidence" value="ECO:0007669"/>
    <property type="project" value="InterPro"/>
</dbReference>
<dbReference type="InterPro" id="IPR018300">
    <property type="entry name" value="Aminotrans_IV_CS"/>
</dbReference>
<evidence type="ECO:0000256" key="6">
    <source>
        <dbReference type="ARBA" id="ARBA00023239"/>
    </source>
</evidence>
<dbReference type="InterPro" id="IPR050571">
    <property type="entry name" value="Class-IV_PLP-Dep_Aminotrnsfr"/>
</dbReference>
<evidence type="ECO:0000256" key="14">
    <source>
        <dbReference type="RuleBase" id="RU004516"/>
    </source>
</evidence>